<keyword evidence="3" id="KW-1185">Reference proteome</keyword>
<proteinExistence type="predicted"/>
<feature type="compositionally biased region" description="Basic and acidic residues" evidence="1">
    <location>
        <begin position="61"/>
        <end position="76"/>
    </location>
</feature>
<gene>
    <name evidence="2" type="ORF">ACA1_381270</name>
</gene>
<reference evidence="2 3" key="1">
    <citation type="journal article" date="2013" name="Genome Biol.">
        <title>Genome of Acanthamoeba castellanii highlights extensive lateral gene transfer and early evolution of tyrosine kinase signaling.</title>
        <authorList>
            <person name="Clarke M."/>
            <person name="Lohan A.J."/>
            <person name="Liu B."/>
            <person name="Lagkouvardos I."/>
            <person name="Roy S."/>
            <person name="Zafar N."/>
            <person name="Bertelli C."/>
            <person name="Schilde C."/>
            <person name="Kianianmomeni A."/>
            <person name="Burglin T.R."/>
            <person name="Frech C."/>
            <person name="Turcotte B."/>
            <person name="Kopec K.O."/>
            <person name="Synnott J.M."/>
            <person name="Choo C."/>
            <person name="Paponov I."/>
            <person name="Finkler A."/>
            <person name="Soon Heng Tan C."/>
            <person name="Hutchins A.P."/>
            <person name="Weinmeier T."/>
            <person name="Rattei T."/>
            <person name="Chu J.S."/>
            <person name="Gimenez G."/>
            <person name="Irimia M."/>
            <person name="Rigden D.J."/>
            <person name="Fitzpatrick D.A."/>
            <person name="Lorenzo-Morales J."/>
            <person name="Bateman A."/>
            <person name="Chiu C.H."/>
            <person name="Tang P."/>
            <person name="Hegemann P."/>
            <person name="Fromm H."/>
            <person name="Raoult D."/>
            <person name="Greub G."/>
            <person name="Miranda-Saavedra D."/>
            <person name="Chen N."/>
            <person name="Nash P."/>
            <person name="Ginger M.L."/>
            <person name="Horn M."/>
            <person name="Schaap P."/>
            <person name="Caler L."/>
            <person name="Loftus B."/>
        </authorList>
    </citation>
    <scope>NUCLEOTIDE SEQUENCE [LARGE SCALE GENOMIC DNA]</scope>
    <source>
        <strain evidence="2 3">Neff</strain>
    </source>
</reference>
<evidence type="ECO:0000313" key="2">
    <source>
        <dbReference type="EMBL" id="ELR14430.1"/>
    </source>
</evidence>
<sequence>MSARTFISHDPPIAEPDDPELSMREAEKQKRINLEGTCPPPANTRKAVSDVPDAPGWNDRLASDSEANVKADRSELEDVHEMQEFTIKTIEQREEIEQEVEKEIEMSGLANDAVKAFAQESKEFPAGP</sequence>
<name>L8GMX9_ACACF</name>
<dbReference type="EMBL" id="KB008053">
    <property type="protein sequence ID" value="ELR14430.1"/>
    <property type="molecule type" value="Genomic_DNA"/>
</dbReference>
<evidence type="ECO:0000256" key="1">
    <source>
        <dbReference type="SAM" id="MobiDB-lite"/>
    </source>
</evidence>
<dbReference type="OrthoDB" id="529205at2759"/>
<dbReference type="GeneID" id="14915011"/>
<dbReference type="AlphaFoldDB" id="L8GMX9"/>
<dbReference type="RefSeq" id="XP_004336443.1">
    <property type="nucleotide sequence ID" value="XM_004336395.1"/>
</dbReference>
<evidence type="ECO:0000313" key="3">
    <source>
        <dbReference type="Proteomes" id="UP000011083"/>
    </source>
</evidence>
<accession>L8GMX9</accession>
<organism evidence="2 3">
    <name type="scientific">Acanthamoeba castellanii (strain ATCC 30010 / Neff)</name>
    <dbReference type="NCBI Taxonomy" id="1257118"/>
    <lineage>
        <taxon>Eukaryota</taxon>
        <taxon>Amoebozoa</taxon>
        <taxon>Discosea</taxon>
        <taxon>Longamoebia</taxon>
        <taxon>Centramoebida</taxon>
        <taxon>Acanthamoebidae</taxon>
        <taxon>Acanthamoeba</taxon>
    </lineage>
</organism>
<feature type="region of interest" description="Disordered" evidence="1">
    <location>
        <begin position="1"/>
        <end position="76"/>
    </location>
</feature>
<dbReference type="KEGG" id="acan:ACA1_381270"/>
<protein>
    <submittedName>
        <fullName evidence="2">Uncharacterized protein</fullName>
    </submittedName>
</protein>
<dbReference type="Proteomes" id="UP000011083">
    <property type="component" value="Unassembled WGS sequence"/>
</dbReference>
<feature type="compositionally biased region" description="Basic and acidic residues" evidence="1">
    <location>
        <begin position="21"/>
        <end position="33"/>
    </location>
</feature>
<dbReference type="VEuPathDB" id="AmoebaDB:ACA1_381270"/>